<dbReference type="EMBL" id="CP054257">
    <property type="protein sequence ID" value="QTQ11267.1"/>
    <property type="molecule type" value="Genomic_DNA"/>
</dbReference>
<protein>
    <submittedName>
        <fullName evidence="2">Cell envelope integrity protein CreD</fullName>
    </submittedName>
</protein>
<evidence type="ECO:0000313" key="3">
    <source>
        <dbReference type="Proteomes" id="UP000671995"/>
    </source>
</evidence>
<dbReference type="Pfam" id="PF06123">
    <property type="entry name" value="CreD"/>
    <property type="match status" value="1"/>
</dbReference>
<dbReference type="PANTHER" id="PTHR30092:SF0">
    <property type="entry name" value="INNER MEMBRANE PROTEIN CRED"/>
    <property type="match status" value="1"/>
</dbReference>
<organism evidence="2 3">
    <name type="scientific">Treponema parvum</name>
    <dbReference type="NCBI Taxonomy" id="138851"/>
    <lineage>
        <taxon>Bacteria</taxon>
        <taxon>Pseudomonadati</taxon>
        <taxon>Spirochaetota</taxon>
        <taxon>Spirochaetia</taxon>
        <taxon>Spirochaetales</taxon>
        <taxon>Treponemataceae</taxon>
        <taxon>Treponema</taxon>
    </lineage>
</organism>
<reference evidence="2" key="2">
    <citation type="journal article" date="2021" name="Microbiol. Resour. Announc.">
        <title>Complete Genome Sequences of Three Human Oral Treponema parvum Isolates.</title>
        <authorList>
            <person name="Zeng H."/>
            <person name="Watt R.M."/>
        </authorList>
    </citation>
    <scope>NUCLEOTIDE SEQUENCE</scope>
    <source>
        <strain evidence="2">ATCC 700773</strain>
    </source>
</reference>
<dbReference type="InterPro" id="IPR010364">
    <property type="entry name" value="Uncharacterised_IM_CreD"/>
</dbReference>
<evidence type="ECO:0000256" key="1">
    <source>
        <dbReference type="SAM" id="Phobius"/>
    </source>
</evidence>
<keyword evidence="1" id="KW-0472">Membrane</keyword>
<dbReference type="PIRSF" id="PIRSF004548">
    <property type="entry name" value="CreD"/>
    <property type="match status" value="1"/>
</dbReference>
<feature type="transmembrane region" description="Helical" evidence="1">
    <location>
        <begin position="381"/>
        <end position="399"/>
    </location>
</feature>
<feature type="transmembrane region" description="Helical" evidence="1">
    <location>
        <begin position="328"/>
        <end position="347"/>
    </location>
</feature>
<proteinExistence type="predicted"/>
<feature type="transmembrane region" description="Helical" evidence="1">
    <location>
        <begin position="405"/>
        <end position="424"/>
    </location>
</feature>
<reference evidence="2" key="1">
    <citation type="submission" date="2020-05" db="EMBL/GenBank/DDBJ databases">
        <authorList>
            <person name="Zeng H."/>
            <person name="Chan Y.K."/>
            <person name="Watt R.M."/>
        </authorList>
    </citation>
    <scope>NUCLEOTIDE SEQUENCE</scope>
    <source>
        <strain evidence="2">ATCC 700773</strain>
    </source>
</reference>
<name>A0A975EYT1_9SPIR</name>
<keyword evidence="1" id="KW-0812">Transmembrane</keyword>
<feature type="transmembrane region" description="Helical" evidence="1">
    <location>
        <begin position="302"/>
        <end position="321"/>
    </location>
</feature>
<dbReference type="PANTHER" id="PTHR30092">
    <property type="entry name" value="INNER MEMBRANE PROTEIN CRED"/>
    <property type="match status" value="1"/>
</dbReference>
<keyword evidence="1" id="KW-1133">Transmembrane helix</keyword>
<gene>
    <name evidence="2" type="primary">creD</name>
    <name evidence="2" type="ORF">HRI96_03085</name>
</gene>
<dbReference type="AlphaFoldDB" id="A0A975EYT1"/>
<evidence type="ECO:0000313" key="2">
    <source>
        <dbReference type="EMBL" id="QTQ11267.1"/>
    </source>
</evidence>
<dbReference type="GO" id="GO:0005886">
    <property type="term" value="C:plasma membrane"/>
    <property type="evidence" value="ECO:0007669"/>
    <property type="project" value="TreeGrafter"/>
</dbReference>
<accession>A0A975EYT1</accession>
<feature type="transmembrane region" description="Helical" evidence="1">
    <location>
        <begin position="353"/>
        <end position="374"/>
    </location>
</feature>
<feature type="transmembrane region" description="Helical" evidence="1">
    <location>
        <begin position="12"/>
        <end position="30"/>
    </location>
</feature>
<dbReference type="Proteomes" id="UP000671995">
    <property type="component" value="Chromosome"/>
</dbReference>
<dbReference type="NCBIfam" id="NF008712">
    <property type="entry name" value="PRK11715.1-1"/>
    <property type="match status" value="1"/>
</dbReference>
<sequence length="441" mass="49885">MKKIEFSNSSIKIVLIFVLVLLFLIPLNLIRNLIYDRQDYQREAISSITRPLGGDAEIQGIVIAVPYKSYIENFDSNGNKHVETEIRYVIFAPDSYDLDVSVNPYYLTRGIFKVPVFNGQIKLKADFGQFDFSYFNIPQKDIVQNDCILILGLSNSKNLMTQPKLNMDGKDLSISPIKYDSVSPFRTSIYYNLSGVDFSGKINLYGTIDFQGGENIKIQPIASDNRINMVSSWPSPSFSGGWLPKERVLNKDGFSASWNIAGLSTVYPKSWQAEDEFNGETVDVSFIIPVDSYKKTTRSVKYALLFLVIPFIALLICEVFSKIRVHPIQYCLIGFADVIFYLLLLSISEHISFDLTYVICSIFVCAATLLYASAILKKIKWGALLSAVQMVSYVFLYGTLQAEDYALLIGSIGLFIVVILLMFITRKIDWYEINQKSGEPF</sequence>
<dbReference type="RefSeq" id="WP_210118062.1">
    <property type="nucleotide sequence ID" value="NZ_CP054257.1"/>
</dbReference>